<dbReference type="Gene3D" id="3.40.50.960">
    <property type="entry name" value="Lumazine/riboflavin synthase"/>
    <property type="match status" value="1"/>
</dbReference>
<protein>
    <recommendedName>
        <fullName evidence="3 7">6,7-dimethyl-8-ribityllumazine synthase</fullName>
        <shortName evidence="7">DMRL synthase</shortName>
        <shortName evidence="7">LS</shortName>
        <shortName evidence="7">Lumazine synthase</shortName>
        <ecNumber evidence="3 7">2.5.1.78</ecNumber>
    </recommendedName>
</protein>
<evidence type="ECO:0000256" key="7">
    <source>
        <dbReference type="HAMAP-Rule" id="MF_00178"/>
    </source>
</evidence>
<accession>A0A2W4CTJ8</accession>
<feature type="binding site" evidence="7">
    <location>
        <begin position="53"/>
        <end position="55"/>
    </location>
    <ligand>
        <name>5-amino-6-(D-ribitylamino)uracil</name>
        <dbReference type="ChEBI" id="CHEBI:15934"/>
    </ligand>
</feature>
<proteinExistence type="inferred from homology"/>
<dbReference type="NCBIfam" id="NF009084">
    <property type="entry name" value="PRK12419.1"/>
    <property type="match status" value="1"/>
</dbReference>
<dbReference type="GO" id="GO:0005829">
    <property type="term" value="C:cytosol"/>
    <property type="evidence" value="ECO:0007669"/>
    <property type="project" value="TreeGrafter"/>
</dbReference>
<dbReference type="Pfam" id="PF00885">
    <property type="entry name" value="DMRL_synthase"/>
    <property type="match status" value="1"/>
</dbReference>
<dbReference type="EMBL" id="PCDP01000035">
    <property type="protein sequence ID" value="PZM13685.1"/>
    <property type="molecule type" value="Genomic_DNA"/>
</dbReference>
<gene>
    <name evidence="7" type="primary">ribH</name>
    <name evidence="8" type="ORF">CPY51_12405</name>
</gene>
<feature type="binding site" evidence="7">
    <location>
        <position position="19"/>
    </location>
    <ligand>
        <name>5-amino-6-(D-ribitylamino)uracil</name>
        <dbReference type="ChEBI" id="CHEBI:15934"/>
    </ligand>
</feature>
<comment type="caution">
    <text evidence="8">The sequence shown here is derived from an EMBL/GenBank/DDBJ whole genome shotgun (WGS) entry which is preliminary data.</text>
</comment>
<organism evidence="8 9">
    <name type="scientific">Rhizobium tubonense</name>
    <dbReference type="NCBI Taxonomy" id="484088"/>
    <lineage>
        <taxon>Bacteria</taxon>
        <taxon>Pseudomonadati</taxon>
        <taxon>Pseudomonadota</taxon>
        <taxon>Alphaproteobacteria</taxon>
        <taxon>Hyphomicrobiales</taxon>
        <taxon>Rhizobiaceae</taxon>
        <taxon>Rhizobium/Agrobacterium group</taxon>
        <taxon>Rhizobium</taxon>
    </lineage>
</organism>
<dbReference type="UniPathway" id="UPA00275">
    <property type="reaction ID" value="UER00404"/>
</dbReference>
<sequence length="158" mass="17338">MTISVIPQRGKIAIVRARWHADIVDQCVNSFVSEWQAFESSPAAVEIFDVPGALEIPLHVQTLARSGRFAAIVATAFVVDGGIYRHDFVAGTVLDAMMRVQLDTGVPVLSAVLTPHHFQETEAHIRFFKDHFVIKGKEAANACQQILGERAKLLTFAA</sequence>
<evidence type="ECO:0000256" key="2">
    <source>
        <dbReference type="ARBA" id="ARBA00007424"/>
    </source>
</evidence>
<feature type="active site" description="Proton donor" evidence="7">
    <location>
        <position position="85"/>
    </location>
</feature>
<dbReference type="HAMAP" id="MF_00178">
    <property type="entry name" value="Lumazine_synth"/>
    <property type="match status" value="1"/>
</dbReference>
<dbReference type="PANTHER" id="PTHR21058:SF0">
    <property type="entry name" value="6,7-DIMETHYL-8-RIBITYLLUMAZINE SYNTHASE"/>
    <property type="match status" value="1"/>
</dbReference>
<name>A0A2W4CTJ8_9HYPH</name>
<comment type="catalytic activity">
    <reaction evidence="6 7">
        <text>(2S)-2-hydroxy-3-oxobutyl phosphate + 5-amino-6-(D-ribitylamino)uracil = 6,7-dimethyl-8-(1-D-ribityl)lumazine + phosphate + 2 H2O + H(+)</text>
        <dbReference type="Rhea" id="RHEA:26152"/>
        <dbReference type="ChEBI" id="CHEBI:15377"/>
        <dbReference type="ChEBI" id="CHEBI:15378"/>
        <dbReference type="ChEBI" id="CHEBI:15934"/>
        <dbReference type="ChEBI" id="CHEBI:43474"/>
        <dbReference type="ChEBI" id="CHEBI:58201"/>
        <dbReference type="ChEBI" id="CHEBI:58830"/>
        <dbReference type="EC" id="2.5.1.78"/>
    </reaction>
</comment>
<dbReference type="Proteomes" id="UP000248925">
    <property type="component" value="Unassembled WGS sequence"/>
</dbReference>
<keyword evidence="4 7" id="KW-0686">Riboflavin biosynthesis</keyword>
<dbReference type="InterPro" id="IPR034964">
    <property type="entry name" value="LS"/>
</dbReference>
<dbReference type="AlphaFoldDB" id="A0A2W4CTJ8"/>
<evidence type="ECO:0000256" key="4">
    <source>
        <dbReference type="ARBA" id="ARBA00022619"/>
    </source>
</evidence>
<comment type="caution">
    <text evidence="7">Lacks conserved residue(s) required for the propagation of feature annotation.</text>
</comment>
<dbReference type="GO" id="GO:0000906">
    <property type="term" value="F:6,7-dimethyl-8-ribityllumazine synthase activity"/>
    <property type="evidence" value="ECO:0007669"/>
    <property type="project" value="UniProtKB-UniRule"/>
</dbReference>
<dbReference type="OrthoDB" id="9797659at2"/>
<keyword evidence="5 7" id="KW-0808">Transferase</keyword>
<feature type="binding site" evidence="7">
    <location>
        <position position="124"/>
    </location>
    <ligand>
        <name>(2S)-2-hydroxy-3-oxobutyl phosphate</name>
        <dbReference type="ChEBI" id="CHEBI:58830"/>
    </ligand>
</feature>
<evidence type="ECO:0000256" key="3">
    <source>
        <dbReference type="ARBA" id="ARBA00012664"/>
    </source>
</evidence>
<dbReference type="GO" id="GO:0009231">
    <property type="term" value="P:riboflavin biosynthetic process"/>
    <property type="evidence" value="ECO:0007669"/>
    <property type="project" value="UniProtKB-UniRule"/>
</dbReference>
<evidence type="ECO:0000256" key="6">
    <source>
        <dbReference type="ARBA" id="ARBA00048785"/>
    </source>
</evidence>
<keyword evidence="9" id="KW-1185">Reference proteome</keyword>
<dbReference type="PANTHER" id="PTHR21058">
    <property type="entry name" value="6,7-DIMETHYL-8-RIBITYLLUMAZINE SYNTHASE DMRL SYNTHASE LUMAZINE SYNTHASE"/>
    <property type="match status" value="1"/>
</dbReference>
<comment type="similarity">
    <text evidence="2 7">Belongs to the DMRL synthase family.</text>
</comment>
<comment type="pathway">
    <text evidence="1 7">Cofactor biosynthesis; riboflavin biosynthesis; riboflavin from 2-hydroxy-3-oxobutyl phosphate and 5-amino-6-(D-ribitylamino)uracil: step 1/2.</text>
</comment>
<evidence type="ECO:0000256" key="1">
    <source>
        <dbReference type="ARBA" id="ARBA00004917"/>
    </source>
</evidence>
<comment type="function">
    <text evidence="7">Catalyzes the formation of 6,7-dimethyl-8-ribityllumazine by condensation of 5-amino-6-(D-ribitylamino)uracil with 3,4-dihydroxy-2-butanone 4-phosphate. This is the penultimate step in the biosynthesis of riboflavin.</text>
</comment>
<feature type="binding site" evidence="7">
    <location>
        <begin position="77"/>
        <end position="79"/>
    </location>
    <ligand>
        <name>5-amino-6-(D-ribitylamino)uracil</name>
        <dbReference type="ChEBI" id="CHEBI:15934"/>
    </ligand>
</feature>
<evidence type="ECO:0000313" key="8">
    <source>
        <dbReference type="EMBL" id="PZM13685.1"/>
    </source>
</evidence>
<feature type="binding site" evidence="7">
    <location>
        <position position="110"/>
    </location>
    <ligand>
        <name>5-amino-6-(D-ribitylamino)uracil</name>
        <dbReference type="ChEBI" id="CHEBI:15934"/>
    </ligand>
</feature>
<dbReference type="SUPFAM" id="SSF52121">
    <property type="entry name" value="Lumazine synthase"/>
    <property type="match status" value="1"/>
</dbReference>
<dbReference type="InterPro" id="IPR002180">
    <property type="entry name" value="LS/RS"/>
</dbReference>
<dbReference type="InterPro" id="IPR036467">
    <property type="entry name" value="LS/RS_sf"/>
</dbReference>
<evidence type="ECO:0000256" key="5">
    <source>
        <dbReference type="ARBA" id="ARBA00022679"/>
    </source>
</evidence>
<evidence type="ECO:0000313" key="9">
    <source>
        <dbReference type="Proteomes" id="UP000248925"/>
    </source>
</evidence>
<dbReference type="RefSeq" id="WP_111160535.1">
    <property type="nucleotide sequence ID" value="NZ_PCDP01000035.1"/>
</dbReference>
<dbReference type="GO" id="GO:0009349">
    <property type="term" value="C:riboflavin synthase complex"/>
    <property type="evidence" value="ECO:0007669"/>
    <property type="project" value="InterPro"/>
</dbReference>
<reference evidence="8 9" key="1">
    <citation type="journal article" date="2018" name="Sci. Rep.">
        <title>Rhizobium tumorigenes sp. nov., a novel plant tumorigenic bacterium isolated from cane gall tumors on thornless blackberry.</title>
        <authorList>
            <person name="Kuzmanovi N."/>
            <person name="Smalla K."/>
            <person name="Gronow S."/>
            <person name="PuBawska J."/>
        </authorList>
    </citation>
    <scope>NUCLEOTIDE SEQUENCE [LARGE SCALE GENOMIC DNA]</scope>
    <source>
        <strain evidence="8 9">CCBAU 85046</strain>
    </source>
</reference>
<dbReference type="EC" id="2.5.1.78" evidence="3 7"/>